<gene>
    <name evidence="1" type="ORF">FA727_15360</name>
</gene>
<proteinExistence type="predicted"/>
<dbReference type="EMBL" id="SWBM01000003">
    <property type="protein sequence ID" value="TKC16328.1"/>
    <property type="molecule type" value="Genomic_DNA"/>
</dbReference>
<sequence>MTKLYDINIDSEKKILFVKVSGFFQEEDSKLYVSEFQTAVNTINPANYTLIVDGRGQEAIESHVIHDLKFALQLYSSANFKKIIIVNPIYESSKEQVECCVKEVNFKGEFVNSLEEAQSILKA</sequence>
<evidence type="ECO:0000313" key="1">
    <source>
        <dbReference type="EMBL" id="TKC16328.1"/>
    </source>
</evidence>
<protein>
    <recommendedName>
        <fullName evidence="3">STAS domain-containing protein</fullName>
    </recommendedName>
</protein>
<name>A0A4U1D3F6_9BACI</name>
<evidence type="ECO:0008006" key="3">
    <source>
        <dbReference type="Google" id="ProtNLM"/>
    </source>
</evidence>
<dbReference type="OrthoDB" id="2867965at2"/>
<reference evidence="1 2" key="1">
    <citation type="journal article" date="2011" name="J. Microbiol.">
        <title>Bacillus kyonggiensis sp. nov., isolated from soil of a lettuce field.</title>
        <authorList>
            <person name="Dong K."/>
            <person name="Lee S."/>
        </authorList>
    </citation>
    <scope>NUCLEOTIDE SEQUENCE [LARGE SCALE GENOMIC DNA]</scope>
    <source>
        <strain evidence="1 2">NB22</strain>
    </source>
</reference>
<accession>A0A4U1D3F6</accession>
<dbReference type="RefSeq" id="WP_136832274.1">
    <property type="nucleotide sequence ID" value="NZ_SWBM01000003.1"/>
</dbReference>
<evidence type="ECO:0000313" key="2">
    <source>
        <dbReference type="Proteomes" id="UP000307756"/>
    </source>
</evidence>
<organism evidence="1 2">
    <name type="scientific">Robertmurraya kyonggiensis</name>
    <dbReference type="NCBI Taxonomy" id="1037680"/>
    <lineage>
        <taxon>Bacteria</taxon>
        <taxon>Bacillati</taxon>
        <taxon>Bacillota</taxon>
        <taxon>Bacilli</taxon>
        <taxon>Bacillales</taxon>
        <taxon>Bacillaceae</taxon>
        <taxon>Robertmurraya</taxon>
    </lineage>
</organism>
<keyword evidence="2" id="KW-1185">Reference proteome</keyword>
<dbReference type="Proteomes" id="UP000307756">
    <property type="component" value="Unassembled WGS sequence"/>
</dbReference>
<dbReference type="AlphaFoldDB" id="A0A4U1D3F6"/>
<comment type="caution">
    <text evidence="1">The sequence shown here is derived from an EMBL/GenBank/DDBJ whole genome shotgun (WGS) entry which is preliminary data.</text>
</comment>